<evidence type="ECO:0000256" key="1">
    <source>
        <dbReference type="SAM" id="MobiDB-lite"/>
    </source>
</evidence>
<feature type="transmembrane region" description="Helical" evidence="2">
    <location>
        <begin position="241"/>
        <end position="262"/>
    </location>
</feature>
<accession>A0A9P1D4C0</accession>
<feature type="region of interest" description="Disordered" evidence="1">
    <location>
        <begin position="72"/>
        <end position="92"/>
    </location>
</feature>
<name>A0A9P1D4C0_9DINO</name>
<keyword evidence="2" id="KW-0472">Membrane</keyword>
<dbReference type="EMBL" id="CAMXCT010003135">
    <property type="protein sequence ID" value="CAI4002646.1"/>
    <property type="molecule type" value="Genomic_DNA"/>
</dbReference>
<evidence type="ECO:0000256" key="2">
    <source>
        <dbReference type="SAM" id="Phobius"/>
    </source>
</evidence>
<dbReference type="SUPFAM" id="SSF47769">
    <property type="entry name" value="SAM/Pointed domain"/>
    <property type="match status" value="1"/>
</dbReference>
<keyword evidence="2" id="KW-0812">Transmembrane</keyword>
<evidence type="ECO:0000313" key="3">
    <source>
        <dbReference type="EMBL" id="CAI4002646.1"/>
    </source>
</evidence>
<dbReference type="EMBL" id="CAMXCT030003135">
    <property type="protein sequence ID" value="CAL4789958.1"/>
    <property type="molecule type" value="Genomic_DNA"/>
</dbReference>
<feature type="compositionally biased region" description="Low complexity" evidence="1">
    <location>
        <begin position="74"/>
        <end position="88"/>
    </location>
</feature>
<feature type="transmembrane region" description="Helical" evidence="2">
    <location>
        <begin position="268"/>
        <end position="285"/>
    </location>
</feature>
<evidence type="ECO:0008006" key="6">
    <source>
        <dbReference type="Google" id="ProtNLM"/>
    </source>
</evidence>
<dbReference type="Proteomes" id="UP001152797">
    <property type="component" value="Unassembled WGS sequence"/>
</dbReference>
<keyword evidence="5" id="KW-1185">Reference proteome</keyword>
<dbReference type="EMBL" id="CAMXCT020003135">
    <property type="protein sequence ID" value="CAL1156021.1"/>
    <property type="molecule type" value="Genomic_DNA"/>
</dbReference>
<comment type="caution">
    <text evidence="3">The sequence shown here is derived from an EMBL/GenBank/DDBJ whole genome shotgun (WGS) entry which is preliminary data.</text>
</comment>
<evidence type="ECO:0000313" key="5">
    <source>
        <dbReference type="Proteomes" id="UP001152797"/>
    </source>
</evidence>
<gene>
    <name evidence="3" type="ORF">C1SCF055_LOCUS28586</name>
</gene>
<feature type="transmembrane region" description="Helical" evidence="2">
    <location>
        <begin position="190"/>
        <end position="206"/>
    </location>
</feature>
<keyword evidence="2" id="KW-1133">Transmembrane helix</keyword>
<feature type="transmembrane region" description="Helical" evidence="2">
    <location>
        <begin position="156"/>
        <end position="178"/>
    </location>
</feature>
<evidence type="ECO:0000313" key="4">
    <source>
        <dbReference type="EMBL" id="CAL4789958.1"/>
    </source>
</evidence>
<dbReference type="OrthoDB" id="8883818at2759"/>
<protein>
    <recommendedName>
        <fullName evidence="6">SAM domain-containing protein</fullName>
    </recommendedName>
</protein>
<reference evidence="3" key="1">
    <citation type="submission" date="2022-10" db="EMBL/GenBank/DDBJ databases">
        <authorList>
            <person name="Chen Y."/>
            <person name="Dougan E. K."/>
            <person name="Chan C."/>
            <person name="Rhodes N."/>
            <person name="Thang M."/>
        </authorList>
    </citation>
    <scope>NUCLEOTIDE SEQUENCE</scope>
</reference>
<sequence>MLPSRARSAVQSSLSPSWTRDDVKTWLTAVAAAAWQRNVDGKMLQFLGKEGWQELGVSSAVERARIMSLTSEQSETAAANSRSSSAPSKPQKFRRGAIGAIGAIGALQRFFQLVRKLDGAIWADHKKVWFEHLEHSGKSPEEFKDFFCMQLDSYNLMTLLLLSGVLPTATGICSDIGWDADGWPVDKVKFACLIFSIVYSLLLIFHVSLVHLLHLMVSGVSGANLPIFLKAFGNQLLSEAGVGYVVVLYAFGPWLLLCGAVFMVHANAVMWCTTFACILLSYVAYGHLSSLVKDDFGNRPRLFEGFQGRAKVLVRLLIHSGLFGPELPLDPADYTQDELLERLAQISLEQPYVQSLKPDYDVLNEEETESETSM</sequence>
<reference evidence="4 5" key="2">
    <citation type="submission" date="2024-05" db="EMBL/GenBank/DDBJ databases">
        <authorList>
            <person name="Chen Y."/>
            <person name="Shah S."/>
            <person name="Dougan E. K."/>
            <person name="Thang M."/>
            <person name="Chan C."/>
        </authorList>
    </citation>
    <scope>NUCLEOTIDE SEQUENCE [LARGE SCALE GENOMIC DNA]</scope>
</reference>
<proteinExistence type="predicted"/>
<dbReference type="AlphaFoldDB" id="A0A9P1D4C0"/>
<organism evidence="3">
    <name type="scientific">Cladocopium goreaui</name>
    <dbReference type="NCBI Taxonomy" id="2562237"/>
    <lineage>
        <taxon>Eukaryota</taxon>
        <taxon>Sar</taxon>
        <taxon>Alveolata</taxon>
        <taxon>Dinophyceae</taxon>
        <taxon>Suessiales</taxon>
        <taxon>Symbiodiniaceae</taxon>
        <taxon>Cladocopium</taxon>
    </lineage>
</organism>
<dbReference type="InterPro" id="IPR013761">
    <property type="entry name" value="SAM/pointed_sf"/>
</dbReference>